<keyword evidence="3" id="KW-1185">Reference proteome</keyword>
<protein>
    <submittedName>
        <fullName evidence="2">Putative LIM domain-containing serine/threonine-protein kinase</fullName>
    </submittedName>
</protein>
<name>A0A6G0YWA3_APHCR</name>
<reference evidence="2 3" key="1">
    <citation type="submission" date="2019-08" db="EMBL/GenBank/DDBJ databases">
        <title>Whole genome of Aphis craccivora.</title>
        <authorList>
            <person name="Voronova N.V."/>
            <person name="Shulinski R.S."/>
            <person name="Bandarenka Y.V."/>
            <person name="Zhorov D.G."/>
            <person name="Warner D."/>
        </authorList>
    </citation>
    <scope>NUCLEOTIDE SEQUENCE [LARGE SCALE GENOMIC DNA]</scope>
    <source>
        <strain evidence="2">180601</strain>
        <tissue evidence="2">Whole Body</tissue>
    </source>
</reference>
<evidence type="ECO:0000256" key="1">
    <source>
        <dbReference type="SAM" id="MobiDB-lite"/>
    </source>
</evidence>
<comment type="caution">
    <text evidence="2">The sequence shown here is derived from an EMBL/GenBank/DDBJ whole genome shotgun (WGS) entry which is preliminary data.</text>
</comment>
<organism evidence="2 3">
    <name type="scientific">Aphis craccivora</name>
    <name type="common">Cowpea aphid</name>
    <dbReference type="NCBI Taxonomy" id="307492"/>
    <lineage>
        <taxon>Eukaryota</taxon>
        <taxon>Metazoa</taxon>
        <taxon>Ecdysozoa</taxon>
        <taxon>Arthropoda</taxon>
        <taxon>Hexapoda</taxon>
        <taxon>Insecta</taxon>
        <taxon>Pterygota</taxon>
        <taxon>Neoptera</taxon>
        <taxon>Paraneoptera</taxon>
        <taxon>Hemiptera</taxon>
        <taxon>Sternorrhyncha</taxon>
        <taxon>Aphidomorpha</taxon>
        <taxon>Aphidoidea</taxon>
        <taxon>Aphididae</taxon>
        <taxon>Aphidini</taxon>
        <taxon>Aphis</taxon>
        <taxon>Aphis</taxon>
    </lineage>
</organism>
<feature type="compositionally biased region" description="Low complexity" evidence="1">
    <location>
        <begin position="438"/>
        <end position="465"/>
    </location>
</feature>
<dbReference type="Proteomes" id="UP000478052">
    <property type="component" value="Unassembled WGS sequence"/>
</dbReference>
<keyword evidence="2" id="KW-0418">Kinase</keyword>
<feature type="region of interest" description="Disordered" evidence="1">
    <location>
        <begin position="413"/>
        <end position="482"/>
    </location>
</feature>
<gene>
    <name evidence="2" type="ORF">FWK35_00014125</name>
</gene>
<dbReference type="AlphaFoldDB" id="A0A6G0YWA3"/>
<dbReference type="GO" id="GO:0016301">
    <property type="term" value="F:kinase activity"/>
    <property type="evidence" value="ECO:0007669"/>
    <property type="project" value="UniProtKB-KW"/>
</dbReference>
<evidence type="ECO:0000313" key="3">
    <source>
        <dbReference type="Proteomes" id="UP000478052"/>
    </source>
</evidence>
<keyword evidence="2" id="KW-0808">Transferase</keyword>
<accession>A0A6G0YWA3</accession>
<proteinExistence type="predicted"/>
<evidence type="ECO:0000313" key="2">
    <source>
        <dbReference type="EMBL" id="KAF0762337.1"/>
    </source>
</evidence>
<dbReference type="EMBL" id="VUJU01002169">
    <property type="protein sequence ID" value="KAF0762337.1"/>
    <property type="molecule type" value="Genomic_DNA"/>
</dbReference>
<dbReference type="OrthoDB" id="6617167at2759"/>
<sequence length="768" mass="86308">MDQKIPRPSCCSSSTSPTPMAVTCQVQTTQMASTIISPPTNSYVLTSSNLRPVTNYTLVASSQVPVTHQYVVQSTSRTTIPQYVSTGNVKHIVSPSTQQSNVTYMLPSGAHIVRMNNVATTTVAGEQKSNTQYILTSSTQKTNSSIISPLGTQSSISSISTDIENNSGSSITVSRTGGVATCTSPIFQRTGLNFPRLNATYYSQIKGNDTTKISFRPKLNEQKPGTSYILTSNDWSRTKNVPISNIQKINSNYMQIPLIQKSGTNTLRSNVDNQQPKSQHQSIRSVILPSNYRTAVSSQQSTDCKLVLNSVNVTTQGISSTDSKPSSSITPVSNIQQLNTNYMQIPISQKPGTILTRNNTQPNNENNIRIGQHQTIRSVILPSNYRAAMVSPRRGVDYRLILKNVNLQSQFLRNMPSPRLPSPRNPPVRNASPRQTIQRQTSPRQSLPRQSSPRQSSPKQSLPRQTPLPVRSNSFPTRVPLPRPSISIHNEVIANSKITPIPLRKRIKHLVITERSVKICMDEVNSKHSKDSPNSNLTDEAINIVQAEVTYRLFYLLRINDLWIIIPNNTGKCMLQECKKFLIRSRSNVLTEEAVRQVCAEYFGTFFGNKLWPLFCLKWADDGLYSENEENRVWMRKHNNVNLIGWLKHPKFRNPSYIQKRHFEDLMNTDPLLPNLESISEVVYENELHNQTNQESLQFPKSQTRIFYQSLNSDQVALNKIVAKKNDDVFTPTSHKFMDIPLENQMLSAGKQISSTIFQSQQTKCNPE</sequence>